<evidence type="ECO:0000256" key="3">
    <source>
        <dbReference type="ARBA" id="ARBA00023014"/>
    </source>
</evidence>
<evidence type="ECO:0000256" key="4">
    <source>
        <dbReference type="SAM" id="MobiDB-lite"/>
    </source>
</evidence>
<dbReference type="SFLD" id="SFLDG01084">
    <property type="entry name" value="Uncharacterised_Radical_SAM_Su"/>
    <property type="match status" value="1"/>
</dbReference>
<accession>A0A545U5P3</accession>
<dbReference type="PROSITE" id="PS51918">
    <property type="entry name" value="RADICAL_SAM"/>
    <property type="match status" value="1"/>
</dbReference>
<feature type="domain" description="Radical SAM core" evidence="5">
    <location>
        <begin position="69"/>
        <end position="306"/>
    </location>
</feature>
<dbReference type="Gene3D" id="3.80.30.30">
    <property type="match status" value="1"/>
</dbReference>
<keyword evidence="1" id="KW-0479">Metal-binding</keyword>
<dbReference type="SFLD" id="SFLDS00029">
    <property type="entry name" value="Radical_SAM"/>
    <property type="match status" value="1"/>
</dbReference>
<dbReference type="NCBIfam" id="NF033668">
    <property type="entry name" value="rSAM_PA0069"/>
    <property type="match status" value="1"/>
</dbReference>
<feature type="region of interest" description="Disordered" evidence="4">
    <location>
        <begin position="1"/>
        <end position="25"/>
    </location>
</feature>
<dbReference type="GO" id="GO:0051536">
    <property type="term" value="F:iron-sulfur cluster binding"/>
    <property type="evidence" value="ECO:0007669"/>
    <property type="project" value="UniProtKB-KW"/>
</dbReference>
<dbReference type="PANTHER" id="PTHR43432:SF3">
    <property type="entry name" value="SLR0285 PROTEIN"/>
    <property type="match status" value="1"/>
</dbReference>
<dbReference type="CDD" id="cd01335">
    <property type="entry name" value="Radical_SAM"/>
    <property type="match status" value="1"/>
</dbReference>
<dbReference type="Pfam" id="PF04055">
    <property type="entry name" value="Radical_SAM"/>
    <property type="match status" value="1"/>
</dbReference>
<keyword evidence="7" id="KW-1185">Reference proteome</keyword>
<dbReference type="GO" id="GO:0046872">
    <property type="term" value="F:metal ion binding"/>
    <property type="evidence" value="ECO:0007669"/>
    <property type="project" value="UniProtKB-KW"/>
</dbReference>
<dbReference type="PANTHER" id="PTHR43432">
    <property type="entry name" value="SLR0285 PROTEIN"/>
    <property type="match status" value="1"/>
</dbReference>
<gene>
    <name evidence="6" type="ORF">FKG94_04525</name>
</gene>
<dbReference type="InterPro" id="IPR040086">
    <property type="entry name" value="MJ0683-like"/>
</dbReference>
<evidence type="ECO:0000256" key="2">
    <source>
        <dbReference type="ARBA" id="ARBA00023004"/>
    </source>
</evidence>
<dbReference type="SUPFAM" id="SSF102114">
    <property type="entry name" value="Radical SAM enzymes"/>
    <property type="match status" value="1"/>
</dbReference>
<dbReference type="InterPro" id="IPR007197">
    <property type="entry name" value="rSAM"/>
</dbReference>
<keyword evidence="2" id="KW-0408">Iron</keyword>
<evidence type="ECO:0000259" key="5">
    <source>
        <dbReference type="PROSITE" id="PS51918"/>
    </source>
</evidence>
<evidence type="ECO:0000256" key="1">
    <source>
        <dbReference type="ARBA" id="ARBA00022723"/>
    </source>
</evidence>
<proteinExistence type="predicted"/>
<protein>
    <submittedName>
        <fullName evidence="6">PA0069 family radical SAM protein</fullName>
    </submittedName>
</protein>
<dbReference type="EMBL" id="VHSG01000005">
    <property type="protein sequence ID" value="TQV84788.1"/>
    <property type="molecule type" value="Genomic_DNA"/>
</dbReference>
<evidence type="ECO:0000313" key="7">
    <source>
        <dbReference type="Proteomes" id="UP000319732"/>
    </source>
</evidence>
<organism evidence="6 7">
    <name type="scientific">Exilibacterium tricleocarpae</name>
    <dbReference type="NCBI Taxonomy" id="2591008"/>
    <lineage>
        <taxon>Bacteria</taxon>
        <taxon>Pseudomonadati</taxon>
        <taxon>Pseudomonadota</taxon>
        <taxon>Gammaproteobacteria</taxon>
        <taxon>Cellvibrionales</taxon>
        <taxon>Cellvibrionaceae</taxon>
        <taxon>Exilibacterium</taxon>
    </lineage>
</organism>
<comment type="caution">
    <text evidence="6">The sequence shown here is derived from an EMBL/GenBank/DDBJ whole genome shotgun (WGS) entry which is preliminary data.</text>
</comment>
<dbReference type="OrthoDB" id="9785699at2"/>
<dbReference type="GO" id="GO:0003824">
    <property type="term" value="F:catalytic activity"/>
    <property type="evidence" value="ECO:0007669"/>
    <property type="project" value="InterPro"/>
</dbReference>
<dbReference type="InterPro" id="IPR058240">
    <property type="entry name" value="rSAM_sf"/>
</dbReference>
<dbReference type="Proteomes" id="UP000319732">
    <property type="component" value="Unassembled WGS sequence"/>
</dbReference>
<keyword evidence="3" id="KW-0411">Iron-sulfur</keyword>
<sequence length="365" mass="41091">MTTPNGSDDAGAGRPLKGRGALSNPAKRFDRYHTLREDDGWCSPAAETSVATDVRPEYAKSIIARNGSPDVPFDQSINPYRGCEHGCVYCFARPTHAYWDLSPGLDFETKLFYKANAVELLEQQLRHPGYRCKPLVFGTNTDPYQPIEKFYQVTRKLLELLYARRHPVSIVTKGGLIERDIDLLGAMAKRRLCSVMISVTTLDSELKRRLEPRAAAPQARLKLVEQLRGEGVPTGVLMAPIIPMINDAEIETLLRRCSAAGALSANYILLRLPLEVKSLFYEWLRAHYPQRAEHVISLIRQSRGGADYQSAYGTRMRGTGVYAELIAKRFALARKKLGLVPRREWELDCSQFTAPPARELQLQLF</sequence>
<name>A0A545U5P3_9GAMM</name>
<reference evidence="6 7" key="1">
    <citation type="submission" date="2019-06" db="EMBL/GenBank/DDBJ databases">
        <title>Whole genome sequence for Cellvibrionaceae sp. R142.</title>
        <authorList>
            <person name="Wang G."/>
        </authorList>
    </citation>
    <scope>NUCLEOTIDE SEQUENCE [LARGE SCALE GENOMIC DNA]</scope>
    <source>
        <strain evidence="6 7">R142</strain>
    </source>
</reference>
<evidence type="ECO:0000313" key="6">
    <source>
        <dbReference type="EMBL" id="TQV84788.1"/>
    </source>
</evidence>
<dbReference type="AlphaFoldDB" id="A0A545U5P3"/>
<dbReference type="RefSeq" id="WP_142902994.1">
    <property type="nucleotide sequence ID" value="NZ_ML660088.1"/>
</dbReference>